<dbReference type="RefSeq" id="WP_122935042.1">
    <property type="nucleotide sequence ID" value="NZ_JBHSNT010000007.1"/>
</dbReference>
<keyword evidence="2" id="KW-1133">Transmembrane helix</keyword>
<keyword evidence="4" id="KW-1185">Reference proteome</keyword>
<organism evidence="3 4">
    <name type="scientific">Agromyces tardus</name>
    <dbReference type="NCBI Taxonomy" id="2583849"/>
    <lineage>
        <taxon>Bacteria</taxon>
        <taxon>Bacillati</taxon>
        <taxon>Actinomycetota</taxon>
        <taxon>Actinomycetes</taxon>
        <taxon>Micrococcales</taxon>
        <taxon>Microbacteriaceae</taxon>
        <taxon>Agromyces</taxon>
    </lineage>
</organism>
<feature type="transmembrane region" description="Helical" evidence="2">
    <location>
        <begin position="116"/>
        <end position="138"/>
    </location>
</feature>
<protein>
    <submittedName>
        <fullName evidence="3">Uncharacterized protein</fullName>
    </submittedName>
</protein>
<name>A0A3M8ALX2_9MICO</name>
<keyword evidence="2" id="KW-0812">Transmembrane</keyword>
<feature type="transmembrane region" description="Helical" evidence="2">
    <location>
        <begin position="75"/>
        <end position="96"/>
    </location>
</feature>
<sequence length="181" mass="18667">MTWAFWLWWPQIISQALTVIGAVVASVGALVVGGPALDVVIFAALPLGLPVAAVTALEVWLLFRLRSGSRRARTVLAILAVGSTALAIWSAVFQVLMRLPGSGTVISAQEGPGAAYGQLALSALLATAMLIATVLTFTRSARAFFDLRGPDDTQTGPSATAGDAPAEGEATSDLTVPNPPE</sequence>
<comment type="caution">
    <text evidence="3">The sequence shown here is derived from an EMBL/GenBank/DDBJ whole genome shotgun (WGS) entry which is preliminary data.</text>
</comment>
<evidence type="ECO:0000256" key="1">
    <source>
        <dbReference type="SAM" id="MobiDB-lite"/>
    </source>
</evidence>
<evidence type="ECO:0000256" key="2">
    <source>
        <dbReference type="SAM" id="Phobius"/>
    </source>
</evidence>
<feature type="transmembrane region" description="Helical" evidence="2">
    <location>
        <begin position="12"/>
        <end position="33"/>
    </location>
</feature>
<dbReference type="Proteomes" id="UP000275048">
    <property type="component" value="Unassembled WGS sequence"/>
</dbReference>
<dbReference type="AlphaFoldDB" id="A0A3M8ALX2"/>
<feature type="region of interest" description="Disordered" evidence="1">
    <location>
        <begin position="148"/>
        <end position="181"/>
    </location>
</feature>
<dbReference type="EMBL" id="RHHB01000001">
    <property type="protein sequence ID" value="RNB52202.1"/>
    <property type="molecule type" value="Genomic_DNA"/>
</dbReference>
<reference evidence="3 4" key="1">
    <citation type="submission" date="2018-10" db="EMBL/GenBank/DDBJ databases">
        <title>Isolation, diversity and antibacterial activity of antinobacteria from the wheat rhizosphere soil.</title>
        <authorList>
            <person name="Sun T."/>
        </authorList>
    </citation>
    <scope>NUCLEOTIDE SEQUENCE [LARGE SCALE GENOMIC DNA]</scope>
    <source>
        <strain evidence="3 4">SJ-23</strain>
    </source>
</reference>
<accession>A0A3M8ALX2</accession>
<keyword evidence="2" id="KW-0472">Membrane</keyword>
<evidence type="ECO:0000313" key="3">
    <source>
        <dbReference type="EMBL" id="RNB52202.1"/>
    </source>
</evidence>
<evidence type="ECO:0000313" key="4">
    <source>
        <dbReference type="Proteomes" id="UP000275048"/>
    </source>
</evidence>
<gene>
    <name evidence="3" type="ORF">EDM22_00315</name>
</gene>
<proteinExistence type="predicted"/>
<feature type="transmembrane region" description="Helical" evidence="2">
    <location>
        <begin position="39"/>
        <end position="63"/>
    </location>
</feature>